<dbReference type="GO" id="GO:0006424">
    <property type="term" value="P:glutamyl-tRNA aminoacylation"/>
    <property type="evidence" value="ECO:0007669"/>
    <property type="project" value="InterPro"/>
</dbReference>
<dbReference type="NCBIfam" id="NF004315">
    <property type="entry name" value="PRK05710.1-4"/>
    <property type="match status" value="1"/>
</dbReference>
<comment type="function">
    <text evidence="7">Catalyzes the tRNA-independent activation of glutamate in presence of ATP and the subsequent transfer of glutamate onto a tRNA(Asp). Glutamate is transferred on the 2-amino-5-(4,5-dihydroxy-2-cyclopenten-1-yl) moiety of the queuosine in the wobble position of the QUC anticodon.</text>
</comment>
<keyword evidence="5 7" id="KW-0067">ATP-binding</keyword>
<keyword evidence="8" id="KW-0648">Protein biosynthesis</keyword>
<feature type="binding site" evidence="7">
    <location>
        <position position="255"/>
    </location>
    <ligand>
        <name>ATP</name>
        <dbReference type="ChEBI" id="CHEBI:30616"/>
    </ligand>
</feature>
<feature type="binding site" evidence="7">
    <location>
        <position position="45"/>
    </location>
    <ligand>
        <name>L-glutamate</name>
        <dbReference type="ChEBI" id="CHEBI:29985"/>
    </ligand>
</feature>
<dbReference type="PANTHER" id="PTHR43311">
    <property type="entry name" value="GLUTAMATE--TRNA LIGASE"/>
    <property type="match status" value="1"/>
</dbReference>
<evidence type="ECO:0000256" key="8">
    <source>
        <dbReference type="RuleBase" id="RU363037"/>
    </source>
</evidence>
<feature type="binding site" evidence="7">
    <location>
        <position position="111"/>
    </location>
    <ligand>
        <name>Zn(2+)</name>
        <dbReference type="ChEBI" id="CHEBI:29105"/>
    </ligand>
</feature>
<keyword evidence="3 7" id="KW-0547">Nucleotide-binding</keyword>
<dbReference type="EMBL" id="RBAH01000009">
    <property type="protein sequence ID" value="RKN84232.1"/>
    <property type="molecule type" value="Genomic_DNA"/>
</dbReference>
<comment type="similarity">
    <text evidence="7">Belongs to the class-I aminoacyl-tRNA synthetase family. GluQ subfamily.</text>
</comment>
<dbReference type="InterPro" id="IPR001412">
    <property type="entry name" value="aa-tRNA-synth_I_CS"/>
</dbReference>
<dbReference type="InterPro" id="IPR022380">
    <property type="entry name" value="Glu-Q_tRNA(Asp)_Synthase"/>
</dbReference>
<feature type="domain" description="Glutamyl/glutaminyl-tRNA synthetase class Ib catalytic" evidence="9">
    <location>
        <begin position="8"/>
        <end position="313"/>
    </location>
</feature>
<dbReference type="GO" id="GO:0005524">
    <property type="term" value="F:ATP binding"/>
    <property type="evidence" value="ECO:0007669"/>
    <property type="project" value="UniProtKB-KW"/>
</dbReference>
<evidence type="ECO:0000256" key="2">
    <source>
        <dbReference type="ARBA" id="ARBA00022723"/>
    </source>
</evidence>
<feature type="binding site" evidence="7">
    <location>
        <position position="196"/>
    </location>
    <ligand>
        <name>L-glutamate</name>
        <dbReference type="ChEBI" id="CHEBI:29985"/>
    </ligand>
</feature>
<gene>
    <name evidence="7" type="primary">gluQ</name>
    <name evidence="10" type="ORF">D7M11_14610</name>
</gene>
<dbReference type="InterPro" id="IPR000924">
    <property type="entry name" value="Glu/Gln-tRNA-synth"/>
</dbReference>
<dbReference type="InterPro" id="IPR014729">
    <property type="entry name" value="Rossmann-like_a/b/a_fold"/>
</dbReference>
<dbReference type="InterPro" id="IPR020058">
    <property type="entry name" value="Glu/Gln-tRNA-synth_Ib_cat-dom"/>
</dbReference>
<dbReference type="NCBIfam" id="TIGR03838">
    <property type="entry name" value="queuosine_YadB"/>
    <property type="match status" value="1"/>
</dbReference>
<dbReference type="EC" id="6.1.1.-" evidence="7"/>
<dbReference type="PRINTS" id="PR00987">
    <property type="entry name" value="TRNASYNTHGLU"/>
</dbReference>
<dbReference type="HAMAP" id="MF_01428">
    <property type="entry name" value="Glu_Q_tRNA_synth"/>
    <property type="match status" value="1"/>
</dbReference>
<feature type="short sequence motif" description="'KMSKS' region" evidence="7">
    <location>
        <begin position="252"/>
        <end position="256"/>
    </location>
</feature>
<dbReference type="GO" id="GO:0004818">
    <property type="term" value="F:glutamate-tRNA ligase activity"/>
    <property type="evidence" value="ECO:0007669"/>
    <property type="project" value="TreeGrafter"/>
</dbReference>
<dbReference type="GO" id="GO:0008270">
    <property type="term" value="F:zinc ion binding"/>
    <property type="evidence" value="ECO:0007669"/>
    <property type="project" value="UniProtKB-UniRule"/>
</dbReference>
<feature type="short sequence motif" description="'HIGH' region" evidence="7">
    <location>
        <begin position="12"/>
        <end position="22"/>
    </location>
</feature>
<reference evidence="10 11" key="1">
    <citation type="journal article" date="2007" name="Int. J. Syst. Evol. Microbiol.">
        <title>Paenibacillus ginsengarvi sp. nov., isolated from soil from ginseng cultivation.</title>
        <authorList>
            <person name="Yoon M.H."/>
            <person name="Ten L.N."/>
            <person name="Im W.T."/>
        </authorList>
    </citation>
    <scope>NUCLEOTIDE SEQUENCE [LARGE SCALE GENOMIC DNA]</scope>
    <source>
        <strain evidence="10 11">KCTC 13059</strain>
    </source>
</reference>
<dbReference type="NCBIfam" id="NF004314">
    <property type="entry name" value="PRK05710.1-3"/>
    <property type="match status" value="1"/>
</dbReference>
<evidence type="ECO:0000256" key="4">
    <source>
        <dbReference type="ARBA" id="ARBA00022833"/>
    </source>
</evidence>
<keyword evidence="2 7" id="KW-0479">Metal-binding</keyword>
<evidence type="ECO:0000256" key="3">
    <source>
        <dbReference type="ARBA" id="ARBA00022741"/>
    </source>
</evidence>
<evidence type="ECO:0000313" key="10">
    <source>
        <dbReference type="EMBL" id="RKN84232.1"/>
    </source>
</evidence>
<protein>
    <recommendedName>
        <fullName evidence="7">Glutamyl-Q tRNA(Asp) synthetase</fullName>
        <shortName evidence="7">Glu-Q-RSs</shortName>
        <ecNumber evidence="7">6.1.1.-</ecNumber>
    </recommendedName>
</protein>
<dbReference type="Proteomes" id="UP000282311">
    <property type="component" value="Unassembled WGS sequence"/>
</dbReference>
<evidence type="ECO:0000259" key="9">
    <source>
        <dbReference type="Pfam" id="PF00749"/>
    </source>
</evidence>
<keyword evidence="4 7" id="KW-0862">Zinc</keyword>
<feature type="binding site" evidence="7">
    <location>
        <begin position="9"/>
        <end position="13"/>
    </location>
    <ligand>
        <name>L-glutamate</name>
        <dbReference type="ChEBI" id="CHEBI:29985"/>
    </ligand>
</feature>
<dbReference type="GO" id="GO:0006400">
    <property type="term" value="P:tRNA modification"/>
    <property type="evidence" value="ECO:0007669"/>
    <property type="project" value="InterPro"/>
</dbReference>
<organism evidence="10 11">
    <name type="scientific">Paenibacillus ginsengarvi</name>
    <dbReference type="NCBI Taxonomy" id="400777"/>
    <lineage>
        <taxon>Bacteria</taxon>
        <taxon>Bacillati</taxon>
        <taxon>Bacillota</taxon>
        <taxon>Bacilli</taxon>
        <taxon>Bacillales</taxon>
        <taxon>Paenibacillaceae</taxon>
        <taxon>Paenibacillus</taxon>
    </lineage>
</organism>
<dbReference type="SUPFAM" id="SSF52374">
    <property type="entry name" value="Nucleotidylyl transferase"/>
    <property type="match status" value="1"/>
</dbReference>
<keyword evidence="1 7" id="KW-0436">Ligase</keyword>
<feature type="binding site" evidence="7">
    <location>
        <position position="214"/>
    </location>
    <ligand>
        <name>L-glutamate</name>
        <dbReference type="ChEBI" id="CHEBI:29985"/>
    </ligand>
</feature>
<evidence type="ECO:0000256" key="6">
    <source>
        <dbReference type="ARBA" id="ARBA00023146"/>
    </source>
</evidence>
<dbReference type="Pfam" id="PF00749">
    <property type="entry name" value="tRNA-synt_1c"/>
    <property type="match status" value="1"/>
</dbReference>
<dbReference type="OrthoDB" id="9807503at2"/>
<feature type="binding site" evidence="7">
    <location>
        <position position="137"/>
    </location>
    <ligand>
        <name>Zn(2+)</name>
        <dbReference type="ChEBI" id="CHEBI:29105"/>
    </ligand>
</feature>
<dbReference type="PROSITE" id="PS00178">
    <property type="entry name" value="AA_TRNA_LIGASE_I"/>
    <property type="match status" value="1"/>
</dbReference>
<comment type="cofactor">
    <cofactor evidence="7">
        <name>Zn(2+)</name>
        <dbReference type="ChEBI" id="CHEBI:29105"/>
    </cofactor>
    <text evidence="7">Binds 1 zinc ion per subunit.</text>
</comment>
<evidence type="ECO:0000256" key="1">
    <source>
        <dbReference type="ARBA" id="ARBA00022598"/>
    </source>
</evidence>
<dbReference type="GO" id="GO:0005829">
    <property type="term" value="C:cytosol"/>
    <property type="evidence" value="ECO:0007669"/>
    <property type="project" value="TreeGrafter"/>
</dbReference>
<dbReference type="PANTHER" id="PTHR43311:SF1">
    <property type="entry name" value="GLUTAMYL-Q TRNA(ASP) SYNTHETASE"/>
    <property type="match status" value="1"/>
</dbReference>
<evidence type="ECO:0000313" key="11">
    <source>
        <dbReference type="Proteomes" id="UP000282311"/>
    </source>
</evidence>
<keyword evidence="6 7" id="KW-0030">Aminoacyl-tRNA synthetase</keyword>
<evidence type="ECO:0000256" key="7">
    <source>
        <dbReference type="HAMAP-Rule" id="MF_01428"/>
    </source>
</evidence>
<feature type="binding site" evidence="7">
    <location>
        <position position="133"/>
    </location>
    <ligand>
        <name>Zn(2+)</name>
        <dbReference type="ChEBI" id="CHEBI:29105"/>
    </ligand>
</feature>
<feature type="binding site" evidence="7">
    <location>
        <position position="109"/>
    </location>
    <ligand>
        <name>Zn(2+)</name>
        <dbReference type="ChEBI" id="CHEBI:29105"/>
    </ligand>
</feature>
<sequence>MMRMLRRGRFAPTPSGRLHIGNARTALLAWLHMRAAGGRFILRIEDIDKPRSRPAYAEQMAADLRWLGLDWDEGPDVGGPYAPYVQSLREHSYEQAMERLSSARRLYPCYCSRAELMAIASAPHGLDSEGPAYPGTCKHLTQEERRAREMKKSPSIRFAMPEEPIGFDDMAAGHCRFPAHAGGDFVVKRADGIYGYQLAVVADDAAMQVTDVIRGFDLLDSTPRQIALYEALGLQPPRFGHVPLLNGPDGKRLAKRDDAMMLGTMREAGVRPEKVVGWLAYWSGLADKPEPIASAELIGGFDLAKVPKEPVTISEEAMRVLTRP</sequence>
<dbReference type="AlphaFoldDB" id="A0A3B0CFP0"/>
<dbReference type="Gene3D" id="3.40.50.620">
    <property type="entry name" value="HUPs"/>
    <property type="match status" value="1"/>
</dbReference>
<dbReference type="InterPro" id="IPR049940">
    <property type="entry name" value="GluQ/Sye"/>
</dbReference>
<keyword evidence="11" id="KW-1185">Reference proteome</keyword>
<evidence type="ECO:0000256" key="5">
    <source>
        <dbReference type="ARBA" id="ARBA00022840"/>
    </source>
</evidence>
<proteinExistence type="inferred from homology"/>
<comment type="caution">
    <text evidence="10">The sequence shown here is derived from an EMBL/GenBank/DDBJ whole genome shotgun (WGS) entry which is preliminary data.</text>
</comment>
<accession>A0A3B0CFP0</accession>
<name>A0A3B0CFP0_9BACL</name>